<dbReference type="AlphaFoldDB" id="H2YH22"/>
<dbReference type="HAMAP" id="MF_02087">
    <property type="entry name" value="PLP_homeostasis"/>
    <property type="match status" value="1"/>
</dbReference>
<name>H2YH22_CIOSA</name>
<dbReference type="PIRSF" id="PIRSF004848">
    <property type="entry name" value="YBL036c_PLPDEIII"/>
    <property type="match status" value="1"/>
</dbReference>
<feature type="modified residue" description="N6-(pyridoxal phosphate)lysine" evidence="2 3">
    <location>
        <position position="47"/>
    </location>
</feature>
<proteinExistence type="inferred from homology"/>
<dbReference type="InterPro" id="IPR001608">
    <property type="entry name" value="Ala_racemase_N"/>
</dbReference>
<reference evidence="7" key="1">
    <citation type="submission" date="2003-08" db="EMBL/GenBank/DDBJ databases">
        <authorList>
            <person name="Birren B."/>
            <person name="Nusbaum C."/>
            <person name="Abebe A."/>
            <person name="Abouelleil A."/>
            <person name="Adekoya E."/>
            <person name="Ait-zahra M."/>
            <person name="Allen N."/>
            <person name="Allen T."/>
            <person name="An P."/>
            <person name="Anderson M."/>
            <person name="Anderson S."/>
            <person name="Arachchi H."/>
            <person name="Armbruster J."/>
            <person name="Bachantsang P."/>
            <person name="Baldwin J."/>
            <person name="Barry A."/>
            <person name="Bayul T."/>
            <person name="Blitshsteyn B."/>
            <person name="Bloom T."/>
            <person name="Blye J."/>
            <person name="Boguslavskiy L."/>
            <person name="Borowsky M."/>
            <person name="Boukhgalter B."/>
            <person name="Brunache A."/>
            <person name="Butler J."/>
            <person name="Calixte N."/>
            <person name="Calvo S."/>
            <person name="Camarata J."/>
            <person name="Campo K."/>
            <person name="Chang J."/>
            <person name="Cheshatsang Y."/>
            <person name="Citroen M."/>
            <person name="Collymore A."/>
            <person name="Considine T."/>
            <person name="Cook A."/>
            <person name="Cooke P."/>
            <person name="Corum B."/>
            <person name="Cuomo C."/>
            <person name="David R."/>
            <person name="Dawoe T."/>
            <person name="Degray S."/>
            <person name="Dodge S."/>
            <person name="Dooley K."/>
            <person name="Dorje P."/>
            <person name="Dorjee K."/>
            <person name="Dorris L."/>
            <person name="Duffey N."/>
            <person name="Dupes A."/>
            <person name="Elkins T."/>
            <person name="Engels R."/>
            <person name="Erickson J."/>
            <person name="Farina A."/>
            <person name="Faro S."/>
            <person name="Ferreira P."/>
            <person name="Fischer H."/>
            <person name="Fitzgerald M."/>
            <person name="Foley K."/>
            <person name="Gage D."/>
            <person name="Galagan J."/>
            <person name="Gearin G."/>
            <person name="Gnerre S."/>
            <person name="Gnirke A."/>
            <person name="Goyette A."/>
            <person name="Graham J."/>
            <person name="Grandbois E."/>
            <person name="Gyaltsen K."/>
            <person name="Hafez N."/>
            <person name="Hagopian D."/>
            <person name="Hagos B."/>
            <person name="Hall J."/>
            <person name="Hatcher B."/>
            <person name="Heller A."/>
            <person name="Higgins H."/>
            <person name="Honan T."/>
            <person name="Horn A."/>
            <person name="Houde N."/>
            <person name="Hughes L."/>
            <person name="Hulme W."/>
            <person name="Husby E."/>
            <person name="Iliev I."/>
            <person name="Jaffe D."/>
            <person name="Jones C."/>
            <person name="Kamal M."/>
            <person name="Kamat A."/>
            <person name="Kamvysselis M."/>
            <person name="Karlsson E."/>
            <person name="Kells C."/>
            <person name="Kieu A."/>
            <person name="Kisner P."/>
            <person name="Kodira C."/>
            <person name="Kulbokas E."/>
            <person name="Labutti K."/>
            <person name="Lama D."/>
            <person name="Landers T."/>
            <person name="Leger J."/>
            <person name="Levine S."/>
            <person name="Lewis D."/>
            <person name="Lewis T."/>
            <person name="Lindblad-toh K."/>
            <person name="Liu X."/>
            <person name="Lokyitsang T."/>
            <person name="Lokyitsang Y."/>
            <person name="Lucien O."/>
            <person name="Lui A."/>
            <person name="Ma L.J."/>
            <person name="Mabbitt R."/>
            <person name="Macdonald J."/>
            <person name="Maclean C."/>
            <person name="Major J."/>
            <person name="Manning J."/>
            <person name="Marabella R."/>
            <person name="Maru K."/>
            <person name="Matthews C."/>
            <person name="Mauceli E."/>
            <person name="Mccarthy M."/>
            <person name="Mcdonough S."/>
            <person name="Mcghee T."/>
            <person name="Meldrim J."/>
            <person name="Meneus L."/>
            <person name="Mesirov J."/>
            <person name="Mihalev A."/>
            <person name="Mihova T."/>
            <person name="Mikkelsen T."/>
            <person name="Mlenga V."/>
            <person name="Moru K."/>
            <person name="Mozes J."/>
            <person name="Mulrain L."/>
            <person name="Munson G."/>
            <person name="Naylor J."/>
            <person name="Newes C."/>
            <person name="Nguyen C."/>
            <person name="Nguyen N."/>
            <person name="Nguyen T."/>
            <person name="Nicol R."/>
            <person name="Nielsen C."/>
            <person name="Nizzari M."/>
            <person name="Norbu C."/>
            <person name="Norbu N."/>
            <person name="O'donnell P."/>
            <person name="Okoawo O."/>
            <person name="O'leary S."/>
            <person name="Omotosho B."/>
            <person name="O'neill K."/>
            <person name="Osman S."/>
            <person name="Parker S."/>
            <person name="Perrin D."/>
            <person name="Phunkhang P."/>
            <person name="Piqani B."/>
            <person name="Purcell S."/>
            <person name="Rachupka T."/>
            <person name="Ramasamy U."/>
            <person name="Rameau R."/>
            <person name="Ray V."/>
            <person name="Raymond C."/>
            <person name="Retta R."/>
            <person name="Richardson S."/>
            <person name="Rise C."/>
            <person name="Rodriguez J."/>
            <person name="Rogers J."/>
            <person name="Rogov P."/>
            <person name="Rutman M."/>
            <person name="Schupbach R."/>
            <person name="Seaman C."/>
            <person name="Settipalli S."/>
            <person name="Sharpe T."/>
            <person name="Sheridan J."/>
            <person name="Sherpa N."/>
            <person name="Shi J."/>
            <person name="Smirnov S."/>
            <person name="Smith C."/>
            <person name="Sougnez C."/>
            <person name="Spencer B."/>
            <person name="Stalker J."/>
            <person name="Stange-thomann N."/>
            <person name="Stavropoulos S."/>
            <person name="Stetson K."/>
            <person name="Stone C."/>
            <person name="Stone S."/>
            <person name="Stubbs M."/>
            <person name="Talamas J."/>
            <person name="Tchuinga P."/>
            <person name="Tenzing P."/>
            <person name="Tesfaye S."/>
            <person name="Theodore J."/>
            <person name="Thoulutsang Y."/>
            <person name="Topham K."/>
            <person name="Towey S."/>
            <person name="Tsamla T."/>
            <person name="Tsomo N."/>
            <person name="Vallee D."/>
            <person name="Vassiliev H."/>
            <person name="Venkataraman V."/>
            <person name="Vinson J."/>
            <person name="Vo A."/>
            <person name="Wade C."/>
            <person name="Wang S."/>
            <person name="Wangchuk T."/>
            <person name="Wangdi T."/>
            <person name="Whittaker C."/>
            <person name="Wilkinson J."/>
            <person name="Wu Y."/>
            <person name="Wyman D."/>
            <person name="Yadav S."/>
            <person name="Yang S."/>
            <person name="Yang X."/>
            <person name="Yeager S."/>
            <person name="Yee E."/>
            <person name="Young G."/>
            <person name="Zainoun J."/>
            <person name="Zembeck L."/>
            <person name="Zimmer A."/>
            <person name="Zody M."/>
            <person name="Lander E."/>
        </authorList>
    </citation>
    <scope>NUCLEOTIDE SEQUENCE [LARGE SCALE GENOMIC DNA]</scope>
</reference>
<reference evidence="6" key="2">
    <citation type="submission" date="2025-08" db="UniProtKB">
        <authorList>
            <consortium name="Ensembl"/>
        </authorList>
    </citation>
    <scope>IDENTIFICATION</scope>
</reference>
<dbReference type="Ensembl" id="ENSCSAVT00000004688.1">
    <property type="protein sequence ID" value="ENSCSAVP00000004621.1"/>
    <property type="gene ID" value="ENSCSAVG00000002754.1"/>
</dbReference>
<keyword evidence="7" id="KW-1185">Reference proteome</keyword>
<dbReference type="PANTHER" id="PTHR10146">
    <property type="entry name" value="PROLINE SYNTHETASE CO-TRANSCRIBED BACTERIAL HOMOLOG PROTEIN"/>
    <property type="match status" value="1"/>
</dbReference>
<evidence type="ECO:0000259" key="5">
    <source>
        <dbReference type="Pfam" id="PF01168"/>
    </source>
</evidence>
<organism evidence="6 7">
    <name type="scientific">Ciona savignyi</name>
    <name type="common">Pacific transparent sea squirt</name>
    <dbReference type="NCBI Taxonomy" id="51511"/>
    <lineage>
        <taxon>Eukaryota</taxon>
        <taxon>Metazoa</taxon>
        <taxon>Chordata</taxon>
        <taxon>Tunicata</taxon>
        <taxon>Ascidiacea</taxon>
        <taxon>Phlebobranchia</taxon>
        <taxon>Cionidae</taxon>
        <taxon>Ciona</taxon>
    </lineage>
</organism>
<dbReference type="PANTHER" id="PTHR10146:SF14">
    <property type="entry name" value="PYRIDOXAL PHOSPHATE HOMEOSTASIS PROTEIN"/>
    <property type="match status" value="1"/>
</dbReference>
<dbReference type="InterPro" id="IPR029066">
    <property type="entry name" value="PLP-binding_barrel"/>
</dbReference>
<comment type="function">
    <text evidence="2">Pyridoxal 5'-phosphate (PLP)-binding protein, which may be involved in intracellular homeostatic regulation of pyridoxal 5'-phosphate (PLP), the active form of vitamin B6.</text>
</comment>
<dbReference type="GeneTree" id="ENSGT00390000004928"/>
<evidence type="ECO:0000256" key="4">
    <source>
        <dbReference type="RuleBase" id="RU004514"/>
    </source>
</evidence>
<evidence type="ECO:0000256" key="1">
    <source>
        <dbReference type="ARBA" id="ARBA00022898"/>
    </source>
</evidence>
<evidence type="ECO:0000313" key="6">
    <source>
        <dbReference type="Ensembl" id="ENSCSAVP00000004621.1"/>
    </source>
</evidence>
<evidence type="ECO:0000256" key="3">
    <source>
        <dbReference type="PIRSR" id="PIRSR004848-1"/>
    </source>
</evidence>
<dbReference type="Pfam" id="PF01168">
    <property type="entry name" value="Ala_racemase_N"/>
    <property type="match status" value="1"/>
</dbReference>
<dbReference type="Proteomes" id="UP000007875">
    <property type="component" value="Unassembled WGS sequence"/>
</dbReference>
<dbReference type="InterPro" id="IPR011078">
    <property type="entry name" value="PyrdxlP_homeostasis"/>
</dbReference>
<feature type="domain" description="Alanine racemase N-terminal" evidence="5">
    <location>
        <begin position="39"/>
        <end position="226"/>
    </location>
</feature>
<dbReference type="STRING" id="51511.ENSCSAVP00000004621"/>
<dbReference type="SUPFAM" id="SSF51419">
    <property type="entry name" value="PLP-binding barrel"/>
    <property type="match status" value="1"/>
</dbReference>
<dbReference type="GO" id="GO:0030170">
    <property type="term" value="F:pyridoxal phosphate binding"/>
    <property type="evidence" value="ECO:0007669"/>
    <property type="project" value="UniProtKB-UniRule"/>
</dbReference>
<dbReference type="InParanoid" id="H2YH22"/>
<dbReference type="NCBIfam" id="TIGR00044">
    <property type="entry name" value="YggS family pyridoxal phosphate-dependent enzyme"/>
    <property type="match status" value="1"/>
</dbReference>
<evidence type="ECO:0000256" key="2">
    <source>
        <dbReference type="HAMAP-Rule" id="MF_03225"/>
    </source>
</evidence>
<sequence>MKYKIMPQVLPDIASNLAGIRLGINRATQNRPEHLPQRDPVLIAVSKTKPLSLIREAYDAGQRHFGENYLKELILKSNSPDMAELCPDIKWHYIGSFQKKMASMLMRVSNLYMLETLSGSIEADAVNSRWKAPEPLKVLVQVNTSGEECKSGIKPEECSALVKHINTNCPKLKLAGLMTIGAPGHDYTSGPNPDFQLLFNCRKNVCSELGLNENDLELSMGMSCDYEQAIGAGSYDGDELGPIYLEREIIVP</sequence>
<evidence type="ECO:0000313" key="7">
    <source>
        <dbReference type="Proteomes" id="UP000007875"/>
    </source>
</evidence>
<protein>
    <recommendedName>
        <fullName evidence="2">Pyridoxal phosphate homeostasis protein</fullName>
        <shortName evidence="2">PLP homeostasis protein</shortName>
    </recommendedName>
</protein>
<comment type="cofactor">
    <cofactor evidence="3">
        <name>pyridoxal 5'-phosphate</name>
        <dbReference type="ChEBI" id="CHEBI:597326"/>
    </cofactor>
</comment>
<reference evidence="6" key="3">
    <citation type="submission" date="2025-09" db="UniProtKB">
        <authorList>
            <consortium name="Ensembl"/>
        </authorList>
    </citation>
    <scope>IDENTIFICATION</scope>
</reference>
<dbReference type="FunCoup" id="H2YH22">
    <property type="interactions" value="307"/>
</dbReference>
<keyword evidence="1 2" id="KW-0663">Pyridoxal phosphate</keyword>
<dbReference type="CDD" id="cd06822">
    <property type="entry name" value="PLPDE_III_YBL036c_euk"/>
    <property type="match status" value="1"/>
</dbReference>
<accession>H2YH22</accession>
<dbReference type="eggNOG" id="KOG3157">
    <property type="taxonomic scope" value="Eukaryota"/>
</dbReference>
<dbReference type="OMA" id="PLEWHMI"/>
<comment type="similarity">
    <text evidence="2 4">Belongs to the pyridoxal phosphate-binding protein YggS/PROSC family.</text>
</comment>
<dbReference type="Gene3D" id="3.20.20.10">
    <property type="entry name" value="Alanine racemase"/>
    <property type="match status" value="1"/>
</dbReference>